<accession>A0A1Y3DS61</accession>
<keyword evidence="1" id="KW-0547">Nucleotide-binding</keyword>
<evidence type="ECO:0000256" key="2">
    <source>
        <dbReference type="ARBA" id="ARBA00022840"/>
    </source>
</evidence>
<keyword evidence="2" id="KW-0067">ATP-binding</keyword>
<keyword evidence="5" id="KW-0808">Transferase</keyword>
<dbReference type="GO" id="GO:0004594">
    <property type="term" value="F:pantothenate kinase activity"/>
    <property type="evidence" value="ECO:0007669"/>
    <property type="project" value="TreeGrafter"/>
</dbReference>
<dbReference type="SUPFAM" id="SSF53067">
    <property type="entry name" value="Actin-like ATPase domain"/>
    <property type="match status" value="2"/>
</dbReference>
<dbReference type="PANTHER" id="PTHR12280:SF20">
    <property type="entry name" value="4'-PHOSPHOPANTETHEINE PHOSPHATASE"/>
    <property type="match status" value="1"/>
</dbReference>
<dbReference type="Pfam" id="PF03630">
    <property type="entry name" value="Fumble"/>
    <property type="match status" value="2"/>
</dbReference>
<keyword evidence="5" id="KW-0418">Kinase</keyword>
<dbReference type="GO" id="GO:0005524">
    <property type="term" value="F:ATP binding"/>
    <property type="evidence" value="ECO:0007669"/>
    <property type="project" value="UniProtKB-KW"/>
</dbReference>
<proteinExistence type="predicted"/>
<dbReference type="Proteomes" id="UP000195012">
    <property type="component" value="Unassembled WGS sequence"/>
</dbReference>
<name>A0A1Y3DS61_PLAKN</name>
<feature type="region of interest" description="Disordered" evidence="4">
    <location>
        <begin position="1"/>
        <end position="29"/>
    </location>
</feature>
<dbReference type="GO" id="GO:0015937">
    <property type="term" value="P:coenzyme A biosynthetic process"/>
    <property type="evidence" value="ECO:0007669"/>
    <property type="project" value="UniProtKB-KW"/>
</dbReference>
<evidence type="ECO:0000256" key="3">
    <source>
        <dbReference type="ARBA" id="ARBA00022993"/>
    </source>
</evidence>
<dbReference type="PANTHER" id="PTHR12280">
    <property type="entry name" value="PANTOTHENATE KINASE"/>
    <property type="match status" value="1"/>
</dbReference>
<dbReference type="InterPro" id="IPR043129">
    <property type="entry name" value="ATPase_NBD"/>
</dbReference>
<evidence type="ECO:0000313" key="6">
    <source>
        <dbReference type="Proteomes" id="UP000195012"/>
    </source>
</evidence>
<keyword evidence="3" id="KW-0173">Coenzyme A biosynthesis</keyword>
<dbReference type="EMBL" id="NETL01000019">
    <property type="protein sequence ID" value="OTN67631.1"/>
    <property type="molecule type" value="Genomic_DNA"/>
</dbReference>
<comment type="caution">
    <text evidence="5">The sequence shown here is derived from an EMBL/GenBank/DDBJ whole genome shotgun (WGS) entry which is preliminary data.</text>
</comment>
<evidence type="ECO:0000256" key="1">
    <source>
        <dbReference type="ARBA" id="ARBA00022741"/>
    </source>
</evidence>
<dbReference type="GO" id="GO:0005829">
    <property type="term" value="C:cytosol"/>
    <property type="evidence" value="ECO:0007669"/>
    <property type="project" value="TreeGrafter"/>
</dbReference>
<sequence>MNAMMHKPGGGNSSPGNHKSDEGKASHVGNQSEGWKQYKYEFVECLLNKSNELNTCALDIGGTLIKVAYLSDHYISDERPGTRKNTEFLSIKIREGQNLYVHFFNINELNEALTFLNENGLVRQKIFLTGGGAHKFYFYIINQIIKHEIISRGIVSEECPLWVSKRYHCEKLRTLSVQLQLRGSTHPDDHSHEGVPFDKSLLDSFPTCETVRVYLVHPNGEEQPKGGSISTQINYEQVDKARDEEYNCPEKLFQGDLILQCSRKDEMHCVMNGLYKLFGVKKSIVRYDLFLKTQVPVQVKCPYEPFIIANIGSGISILLSNGLNKYKRIGGTAIGGGTLLGLAQIILGKVSFEELINFAAPWEGISSRWLQPPQFDLHLRHMRKDAAGTGAPAHGEDALTASFGFMGNIVKTKNAEDTKSLGQAVARSLINMVSYNIGYLVHLLARIHGVRRILFSGKYISNHDCIMESLTLGVYYYYMYFHTNGGGGNDSFMGKPIEEGSAISGIHSSYGKSGTRVKPSYQQYPFRKLERNYEEAARRDTLPEVLFLKHDGFLGAIGCFFS</sequence>
<evidence type="ECO:0000313" key="5">
    <source>
        <dbReference type="EMBL" id="OTN67631.1"/>
    </source>
</evidence>
<dbReference type="Gene3D" id="3.30.420.40">
    <property type="match status" value="1"/>
</dbReference>
<dbReference type="GO" id="GO:0005634">
    <property type="term" value="C:nucleus"/>
    <property type="evidence" value="ECO:0007669"/>
    <property type="project" value="TreeGrafter"/>
</dbReference>
<dbReference type="eggNOG" id="KOG2201">
    <property type="taxonomic scope" value="Eukaryota"/>
</dbReference>
<dbReference type="Gene3D" id="3.30.420.510">
    <property type="match status" value="1"/>
</dbReference>
<reference evidence="5 6" key="1">
    <citation type="submission" date="2017-05" db="EMBL/GenBank/DDBJ databases">
        <title>PacBio assembly of a Plasmodium knowlesi genome sequence with Hi-C correction and manual annotation of the SICAvar gene family.</title>
        <authorList>
            <person name="Lapp S.A."/>
            <person name="Geraldo J.A."/>
            <person name="Chien J.-T."/>
            <person name="Ay F."/>
            <person name="Pakala S.B."/>
            <person name="Batugedara G."/>
            <person name="Humphrey J.C."/>
            <person name="Debarry J.D."/>
            <person name="Le Roch K.G."/>
            <person name="Galinski M.R."/>
            <person name="Kissinger J.C."/>
        </authorList>
    </citation>
    <scope>NUCLEOTIDE SEQUENCE [LARGE SCALE GENOMIC DNA]</scope>
    <source>
        <strain evidence="6">Malayan Strain Pk1 (A+)</strain>
    </source>
</reference>
<dbReference type="OrthoDB" id="498611at2759"/>
<dbReference type="VEuPathDB" id="PlasmoDB:PKNOH_S05381300"/>
<dbReference type="AlphaFoldDB" id="A0A1Y3DS61"/>
<organism evidence="5 6">
    <name type="scientific">Plasmodium knowlesi</name>
    <dbReference type="NCBI Taxonomy" id="5850"/>
    <lineage>
        <taxon>Eukaryota</taxon>
        <taxon>Sar</taxon>
        <taxon>Alveolata</taxon>
        <taxon>Apicomplexa</taxon>
        <taxon>Aconoidasida</taxon>
        <taxon>Haemosporida</taxon>
        <taxon>Plasmodiidae</taxon>
        <taxon>Plasmodium</taxon>
        <taxon>Plasmodium (Plasmodium)</taxon>
    </lineage>
</organism>
<dbReference type="VEuPathDB" id="PlasmoDB:PKNH_1337400"/>
<gene>
    <name evidence="5" type="primary">PANK</name>
    <name evidence="5" type="ORF">PKNOH_S05381300</name>
</gene>
<evidence type="ECO:0000256" key="4">
    <source>
        <dbReference type="SAM" id="MobiDB-lite"/>
    </source>
</evidence>
<dbReference type="InterPro" id="IPR004567">
    <property type="entry name" value="Type_II_PanK"/>
</dbReference>
<protein>
    <submittedName>
        <fullName evidence="5">Putative Pantothenate kinase</fullName>
    </submittedName>
</protein>